<proteinExistence type="predicted"/>
<sequence>MNRLDSLSERALDLAGHAGDSLRSLAPKASTLLNSGMKLGAARAGARAGLAVVRRNPVIAVATLAGAGLLWYAARRRAQRAENGNGEGETIEGSARRIETRSADKSGGRSASRRNSSGTTTRRSGSGSRSRATRESRTQH</sequence>
<accession>A0ABQ3C551</accession>
<comment type="caution">
    <text evidence="2">The sequence shown here is derived from an EMBL/GenBank/DDBJ whole genome shotgun (WGS) entry which is preliminary data.</text>
</comment>
<feature type="compositionally biased region" description="Basic and acidic residues" evidence="1">
    <location>
        <begin position="94"/>
        <end position="107"/>
    </location>
</feature>
<reference evidence="3" key="1">
    <citation type="journal article" date="2019" name="Int. J. Syst. Evol. Microbiol.">
        <title>The Global Catalogue of Microorganisms (GCM) 10K type strain sequencing project: providing services to taxonomists for standard genome sequencing and annotation.</title>
        <authorList>
            <consortium name="The Broad Institute Genomics Platform"/>
            <consortium name="The Broad Institute Genome Sequencing Center for Infectious Disease"/>
            <person name="Wu L."/>
            <person name="Ma J."/>
        </authorList>
    </citation>
    <scope>NUCLEOTIDE SEQUENCE [LARGE SCALE GENOMIC DNA]</scope>
    <source>
        <strain evidence="3">KCTC 22558</strain>
    </source>
</reference>
<evidence type="ECO:0008006" key="4">
    <source>
        <dbReference type="Google" id="ProtNLM"/>
    </source>
</evidence>
<organism evidence="2 3">
    <name type="scientific">Cognatilysobacter xinjiangensis</name>
    <dbReference type="NCBI Taxonomy" id="546892"/>
    <lineage>
        <taxon>Bacteria</taxon>
        <taxon>Pseudomonadati</taxon>
        <taxon>Pseudomonadota</taxon>
        <taxon>Gammaproteobacteria</taxon>
        <taxon>Lysobacterales</taxon>
        <taxon>Lysobacteraceae</taxon>
        <taxon>Cognatilysobacter</taxon>
    </lineage>
</organism>
<keyword evidence="3" id="KW-1185">Reference proteome</keyword>
<dbReference type="RefSeq" id="WP_189450263.1">
    <property type="nucleotide sequence ID" value="NZ_BMXY01000003.1"/>
</dbReference>
<evidence type="ECO:0000313" key="3">
    <source>
        <dbReference type="Proteomes" id="UP000643403"/>
    </source>
</evidence>
<evidence type="ECO:0000313" key="2">
    <source>
        <dbReference type="EMBL" id="GGZ68885.1"/>
    </source>
</evidence>
<feature type="compositionally biased region" description="Low complexity" evidence="1">
    <location>
        <begin position="108"/>
        <end position="130"/>
    </location>
</feature>
<name>A0ABQ3C551_9GAMM</name>
<feature type="region of interest" description="Disordered" evidence="1">
    <location>
        <begin position="79"/>
        <end position="140"/>
    </location>
</feature>
<dbReference type="EMBL" id="BMXY01000003">
    <property type="protein sequence ID" value="GGZ68885.1"/>
    <property type="molecule type" value="Genomic_DNA"/>
</dbReference>
<protein>
    <recommendedName>
        <fullName evidence="4">DUF3618 domain-containing protein</fullName>
    </recommendedName>
</protein>
<evidence type="ECO:0000256" key="1">
    <source>
        <dbReference type="SAM" id="MobiDB-lite"/>
    </source>
</evidence>
<gene>
    <name evidence="2" type="ORF">GCM10008101_24010</name>
</gene>
<dbReference type="Proteomes" id="UP000643403">
    <property type="component" value="Unassembled WGS sequence"/>
</dbReference>